<feature type="region of interest" description="Disordered" evidence="1">
    <location>
        <begin position="35"/>
        <end position="55"/>
    </location>
</feature>
<name>A0ABS2PFQ6_9BACL</name>
<dbReference type="Proteomes" id="UP000741863">
    <property type="component" value="Unassembled WGS sequence"/>
</dbReference>
<gene>
    <name evidence="2" type="ORF">JOD17_003347</name>
</gene>
<keyword evidence="3" id="KW-1185">Reference proteome</keyword>
<accession>A0ABS2PFQ6</accession>
<sequence>MSEFDHLFHKKRKKPCHKKEDKCGLIVINNNLINRTPYGDGDTPPEVTGPTGPVA</sequence>
<comment type="caution">
    <text evidence="2">The sequence shown here is derived from an EMBL/GenBank/DDBJ whole genome shotgun (WGS) entry which is preliminary data.</text>
</comment>
<organism evidence="2 3">
    <name type="scientific">Geomicrobium sediminis</name>
    <dbReference type="NCBI Taxonomy" id="1347788"/>
    <lineage>
        <taxon>Bacteria</taxon>
        <taxon>Bacillati</taxon>
        <taxon>Bacillota</taxon>
        <taxon>Bacilli</taxon>
        <taxon>Bacillales</taxon>
        <taxon>Geomicrobium</taxon>
    </lineage>
</organism>
<dbReference type="EMBL" id="JAFBEC010000010">
    <property type="protein sequence ID" value="MBM7634245.1"/>
    <property type="molecule type" value="Genomic_DNA"/>
</dbReference>
<dbReference type="RefSeq" id="WP_169967450.1">
    <property type="nucleotide sequence ID" value="NZ_JAFBEC010000010.1"/>
</dbReference>
<feature type="compositionally biased region" description="Low complexity" evidence="1">
    <location>
        <begin position="39"/>
        <end position="55"/>
    </location>
</feature>
<evidence type="ECO:0000256" key="1">
    <source>
        <dbReference type="SAM" id="MobiDB-lite"/>
    </source>
</evidence>
<proteinExistence type="predicted"/>
<protein>
    <submittedName>
        <fullName evidence="2">Uncharacterized protein</fullName>
    </submittedName>
</protein>
<evidence type="ECO:0000313" key="3">
    <source>
        <dbReference type="Proteomes" id="UP000741863"/>
    </source>
</evidence>
<evidence type="ECO:0000313" key="2">
    <source>
        <dbReference type="EMBL" id="MBM7634245.1"/>
    </source>
</evidence>
<reference evidence="2 3" key="1">
    <citation type="submission" date="2021-01" db="EMBL/GenBank/DDBJ databases">
        <title>Genomic Encyclopedia of Type Strains, Phase IV (KMG-IV): sequencing the most valuable type-strain genomes for metagenomic binning, comparative biology and taxonomic classification.</title>
        <authorList>
            <person name="Goeker M."/>
        </authorList>
    </citation>
    <scope>NUCLEOTIDE SEQUENCE [LARGE SCALE GENOMIC DNA]</scope>
    <source>
        <strain evidence="2 3">DSM 25540</strain>
    </source>
</reference>